<evidence type="ECO:0000256" key="4">
    <source>
        <dbReference type="ARBA" id="ARBA00022840"/>
    </source>
</evidence>
<feature type="region of interest" description="Disordered" evidence="6">
    <location>
        <begin position="1"/>
        <end position="20"/>
    </location>
</feature>
<dbReference type="SUPFAM" id="SSF53067">
    <property type="entry name" value="Actin-like ATPase domain"/>
    <property type="match status" value="1"/>
</dbReference>
<dbReference type="GO" id="GO:0005536">
    <property type="term" value="F:D-glucose binding"/>
    <property type="evidence" value="ECO:0007669"/>
    <property type="project" value="InterPro"/>
</dbReference>
<evidence type="ECO:0000256" key="3">
    <source>
        <dbReference type="ARBA" id="ARBA00022777"/>
    </source>
</evidence>
<dbReference type="GO" id="GO:0005829">
    <property type="term" value="C:cytosol"/>
    <property type="evidence" value="ECO:0007669"/>
    <property type="project" value="TreeGrafter"/>
</dbReference>
<evidence type="ECO:0000256" key="1">
    <source>
        <dbReference type="ARBA" id="ARBA00022679"/>
    </source>
</evidence>
<dbReference type="InterPro" id="IPR043129">
    <property type="entry name" value="ATPase_NBD"/>
</dbReference>
<dbReference type="Gene3D" id="3.40.367.20">
    <property type="match status" value="1"/>
</dbReference>
<evidence type="ECO:0000313" key="8">
    <source>
        <dbReference type="Proteomes" id="UP000289784"/>
    </source>
</evidence>
<keyword evidence="4" id="KW-0067">ATP-binding</keyword>
<evidence type="ECO:0000256" key="2">
    <source>
        <dbReference type="ARBA" id="ARBA00022741"/>
    </source>
</evidence>
<dbReference type="InterPro" id="IPR003836">
    <property type="entry name" value="Glucokinase"/>
</dbReference>
<accession>A0A4V1N0N3</accession>
<comment type="similarity">
    <text evidence="5">Belongs to the bacterial glucokinase family.</text>
</comment>
<proteinExistence type="inferred from homology"/>
<dbReference type="AlphaFoldDB" id="A0A4V1N0N3"/>
<protein>
    <submittedName>
        <fullName evidence="7">ROK family protein</fullName>
    </submittedName>
</protein>
<organism evidence="7 8">
    <name type="scientific">Pseudoxanthomonas composti</name>
    <dbReference type="NCBI Taxonomy" id="2137479"/>
    <lineage>
        <taxon>Bacteria</taxon>
        <taxon>Pseudomonadati</taxon>
        <taxon>Pseudomonadota</taxon>
        <taxon>Gammaproteobacteria</taxon>
        <taxon>Lysobacterales</taxon>
        <taxon>Lysobacteraceae</taxon>
        <taxon>Pseudoxanthomonas</taxon>
    </lineage>
</organism>
<dbReference type="OrthoDB" id="9800595at2"/>
<keyword evidence="8" id="KW-1185">Reference proteome</keyword>
<gene>
    <name evidence="7" type="ORF">EPA99_17695</name>
</gene>
<dbReference type="GO" id="GO:0005524">
    <property type="term" value="F:ATP binding"/>
    <property type="evidence" value="ECO:0007669"/>
    <property type="project" value="UniProtKB-KW"/>
</dbReference>
<dbReference type="GO" id="GO:0006096">
    <property type="term" value="P:glycolytic process"/>
    <property type="evidence" value="ECO:0007669"/>
    <property type="project" value="InterPro"/>
</dbReference>
<dbReference type="PANTHER" id="PTHR47690:SF1">
    <property type="entry name" value="GLUCOKINASE"/>
    <property type="match status" value="1"/>
</dbReference>
<dbReference type="NCBIfam" id="NF009073">
    <property type="entry name" value="PRK12408.1"/>
    <property type="match status" value="1"/>
</dbReference>
<evidence type="ECO:0000256" key="6">
    <source>
        <dbReference type="SAM" id="MobiDB-lite"/>
    </source>
</evidence>
<dbReference type="Pfam" id="PF02685">
    <property type="entry name" value="Glucokinase"/>
    <property type="match status" value="1"/>
</dbReference>
<keyword evidence="1" id="KW-0808">Transferase</keyword>
<comment type="caution">
    <text evidence="7">The sequence shown here is derived from an EMBL/GenBank/DDBJ whole genome shotgun (WGS) entry which is preliminary data.</text>
</comment>
<dbReference type="Proteomes" id="UP000289784">
    <property type="component" value="Unassembled WGS sequence"/>
</dbReference>
<keyword evidence="2" id="KW-0547">Nucleotide-binding</keyword>
<dbReference type="EMBL" id="SAWZ01000014">
    <property type="protein sequence ID" value="RXQ99675.1"/>
    <property type="molecule type" value="Genomic_DNA"/>
</dbReference>
<dbReference type="PANTHER" id="PTHR47690">
    <property type="entry name" value="GLUCOKINASE"/>
    <property type="match status" value="1"/>
</dbReference>
<reference evidence="7 8" key="1">
    <citation type="submission" date="2019-01" db="EMBL/GenBank/DDBJ databases">
        <title>Pseudoxanthomonas composti sp. nov., isolated from compost.</title>
        <authorList>
            <person name="Yang G."/>
        </authorList>
    </citation>
    <scope>NUCLEOTIDE SEQUENCE [LARGE SCALE GENOMIC DNA]</scope>
    <source>
        <strain evidence="7 8">GSS15</strain>
    </source>
</reference>
<evidence type="ECO:0000256" key="5">
    <source>
        <dbReference type="RuleBase" id="RU004046"/>
    </source>
</evidence>
<evidence type="ECO:0000313" key="7">
    <source>
        <dbReference type="EMBL" id="RXQ99675.1"/>
    </source>
</evidence>
<keyword evidence="3" id="KW-0418">Kinase</keyword>
<name>A0A4V1N0N3_9GAMM</name>
<dbReference type="InterPro" id="IPR050201">
    <property type="entry name" value="Bacterial_glucokinase"/>
</dbReference>
<dbReference type="Gene3D" id="3.30.420.40">
    <property type="match status" value="1"/>
</dbReference>
<dbReference type="GO" id="GO:0004340">
    <property type="term" value="F:glucokinase activity"/>
    <property type="evidence" value="ECO:0007669"/>
    <property type="project" value="InterPro"/>
</dbReference>
<dbReference type="CDD" id="cd24008">
    <property type="entry name" value="ASKHA_NBD_GLK"/>
    <property type="match status" value="1"/>
</dbReference>
<sequence>MLTTLSADRKTPGHATAAPLSRAAYRHRGRSVLSNATSGSTLASSRQPFIAADVGGTHVRIGLVHATGDAARPVDVVNYRKYACAAYPGLAEIIGDFLGTLDGGTAECGVIASAGFPLEDGTVITANLPWRLSPREIQQRLGLRDLRLVNDFEAVAYAAALVGDNEVLRLTGPATASERGPTLVLGPGTGLGAAVWIPNAHGATVLATEAGQAALSAGNPLELALLERMLARQPHVPVESALSGPGLLNLYGLLCELRGQAPAHATPGEVTAAATRGDDPLAREALEVFCGFLGSAVGDMALLYGITGGVYLAGGILPQIREFLLQSRFVERFLNKGPMRAALERIPVRLVEHGQLGVLGAANWYLGQTQHA</sequence>